<protein>
    <recommendedName>
        <fullName evidence="4">Peptidase inhibitor family I36</fullName>
    </recommendedName>
</protein>
<evidence type="ECO:0000313" key="2">
    <source>
        <dbReference type="EMBL" id="SFF72678.1"/>
    </source>
</evidence>
<gene>
    <name evidence="2" type="ORF">SAMN02787118_111123</name>
</gene>
<name>A0A1I2L2A9_9ACTN</name>
<evidence type="ECO:0000256" key="1">
    <source>
        <dbReference type="SAM" id="SignalP"/>
    </source>
</evidence>
<evidence type="ECO:0008006" key="4">
    <source>
        <dbReference type="Google" id="ProtNLM"/>
    </source>
</evidence>
<reference evidence="2 3" key="1">
    <citation type="submission" date="2016-10" db="EMBL/GenBank/DDBJ databases">
        <authorList>
            <person name="de Groot N.N."/>
        </authorList>
    </citation>
    <scope>NUCLEOTIDE SEQUENCE [LARGE SCALE GENOMIC DNA]</scope>
    <source>
        <strain evidence="2 3">OK461</strain>
    </source>
</reference>
<sequence length="179" mass="18415">MTVRSQHAAKIVFSAAAAALGVLGLTAPQVAAADRPVPSISAKADKNARAIAAENPVAVVAAATVCGTGYNLYRAEQLPDASRLGTLFVYVKGSNPASNDAPTCAIFDNNTSGAKWMKLKLCSNYTAEGCASDEGNFSQYAGPVYRAHGGCGTVTALMKNTSSSSTYLVNAVRDSTNCN</sequence>
<keyword evidence="1" id="KW-0732">Signal</keyword>
<organism evidence="2 3">
    <name type="scientific">Streptomyces mirabilis</name>
    <dbReference type="NCBI Taxonomy" id="68239"/>
    <lineage>
        <taxon>Bacteria</taxon>
        <taxon>Bacillati</taxon>
        <taxon>Actinomycetota</taxon>
        <taxon>Actinomycetes</taxon>
        <taxon>Kitasatosporales</taxon>
        <taxon>Streptomycetaceae</taxon>
        <taxon>Streptomyces</taxon>
    </lineage>
</organism>
<feature type="chain" id="PRO_5038750572" description="Peptidase inhibitor family I36" evidence="1">
    <location>
        <begin position="33"/>
        <end position="179"/>
    </location>
</feature>
<proteinExistence type="predicted"/>
<dbReference type="AlphaFoldDB" id="A0A1I2L2A9"/>
<evidence type="ECO:0000313" key="3">
    <source>
        <dbReference type="Proteomes" id="UP000181942"/>
    </source>
</evidence>
<accession>A0A1I2L2A9</accession>
<dbReference type="OrthoDB" id="4217055at2"/>
<dbReference type="Proteomes" id="UP000181942">
    <property type="component" value="Unassembled WGS sequence"/>
</dbReference>
<dbReference type="EMBL" id="FONR01000011">
    <property type="protein sequence ID" value="SFF72678.1"/>
    <property type="molecule type" value="Genomic_DNA"/>
</dbReference>
<feature type="signal peptide" evidence="1">
    <location>
        <begin position="1"/>
        <end position="32"/>
    </location>
</feature>
<dbReference type="RefSeq" id="WP_075029978.1">
    <property type="nucleotide sequence ID" value="NZ_FONR01000011.1"/>
</dbReference>